<name>A0ABT6FUN4_9FLAO</name>
<dbReference type="EMBL" id="JAPMUA010000005">
    <property type="protein sequence ID" value="MDG3586983.1"/>
    <property type="molecule type" value="Genomic_DNA"/>
</dbReference>
<reference evidence="2" key="1">
    <citation type="submission" date="2022-11" db="EMBL/GenBank/DDBJ databases">
        <title>High-quality draft genome sequence of Galbibacter sp. strain CMA-7.</title>
        <authorList>
            <person name="Wei L."/>
            <person name="Dong C."/>
            <person name="Shao Z."/>
        </authorList>
    </citation>
    <scope>NUCLEOTIDE SEQUENCE</scope>
    <source>
        <strain evidence="2">CMA-7</strain>
    </source>
</reference>
<proteinExistence type="predicted"/>
<organism evidence="2 3">
    <name type="scientific">Galbibacter pacificus</name>
    <dbReference type="NCBI Taxonomy" id="2996052"/>
    <lineage>
        <taxon>Bacteria</taxon>
        <taxon>Pseudomonadati</taxon>
        <taxon>Bacteroidota</taxon>
        <taxon>Flavobacteriia</taxon>
        <taxon>Flavobacteriales</taxon>
        <taxon>Flavobacteriaceae</taxon>
        <taxon>Galbibacter</taxon>
    </lineage>
</organism>
<sequence length="150" mass="17235">MKYVAALFLLISSLGFSQSSDEVAVKFTIDRFFSAFHAQDSVEIKKTVSNHVIMQTITADKAGKSMVKTEDFSKFLKNIVAIPKEKKFEEKLLSYHIQVDGNLASVWTPYQFWFGDIYSHCGANSFQLFKENNAWKIIYIIDTRRKEGCQ</sequence>
<keyword evidence="1" id="KW-0732">Signal</keyword>
<dbReference type="Proteomes" id="UP001153642">
    <property type="component" value="Unassembled WGS sequence"/>
</dbReference>
<feature type="signal peptide" evidence="1">
    <location>
        <begin position="1"/>
        <end position="19"/>
    </location>
</feature>
<dbReference type="RefSeq" id="WP_277900749.1">
    <property type="nucleotide sequence ID" value="NZ_JAPMUA010000005.1"/>
</dbReference>
<protein>
    <submittedName>
        <fullName evidence="2">Nuclear transport factor 2 family protein</fullName>
    </submittedName>
</protein>
<gene>
    <name evidence="2" type="ORF">OSR52_13995</name>
</gene>
<feature type="chain" id="PRO_5045801797" evidence="1">
    <location>
        <begin position="20"/>
        <end position="150"/>
    </location>
</feature>
<evidence type="ECO:0000313" key="2">
    <source>
        <dbReference type="EMBL" id="MDG3586983.1"/>
    </source>
</evidence>
<evidence type="ECO:0000313" key="3">
    <source>
        <dbReference type="Proteomes" id="UP001153642"/>
    </source>
</evidence>
<dbReference type="Gene3D" id="3.10.450.50">
    <property type="match status" value="1"/>
</dbReference>
<dbReference type="SUPFAM" id="SSF54427">
    <property type="entry name" value="NTF2-like"/>
    <property type="match status" value="1"/>
</dbReference>
<evidence type="ECO:0000256" key="1">
    <source>
        <dbReference type="SAM" id="SignalP"/>
    </source>
</evidence>
<dbReference type="InterPro" id="IPR032710">
    <property type="entry name" value="NTF2-like_dom_sf"/>
</dbReference>
<accession>A0ABT6FUN4</accession>
<comment type="caution">
    <text evidence="2">The sequence shown here is derived from an EMBL/GenBank/DDBJ whole genome shotgun (WGS) entry which is preliminary data.</text>
</comment>
<keyword evidence="3" id="KW-1185">Reference proteome</keyword>